<feature type="transmembrane region" description="Helical" evidence="6">
    <location>
        <begin position="173"/>
        <end position="191"/>
    </location>
</feature>
<feature type="transmembrane region" description="Helical" evidence="6">
    <location>
        <begin position="375"/>
        <end position="397"/>
    </location>
</feature>
<dbReference type="OrthoDB" id="9809599at2"/>
<feature type="transmembrane region" description="Helical" evidence="6">
    <location>
        <begin position="319"/>
        <end position="338"/>
    </location>
</feature>
<dbReference type="InterPro" id="IPR051788">
    <property type="entry name" value="MFS_Transporter"/>
</dbReference>
<dbReference type="CDD" id="cd17393">
    <property type="entry name" value="MFS_MosC_like"/>
    <property type="match status" value="1"/>
</dbReference>
<keyword evidence="2 6" id="KW-0812">Transmembrane</keyword>
<evidence type="ECO:0000256" key="6">
    <source>
        <dbReference type="SAM" id="Phobius"/>
    </source>
</evidence>
<dbReference type="PANTHER" id="PTHR23514:SF13">
    <property type="entry name" value="INNER MEMBRANE PROTEIN YBJJ"/>
    <property type="match status" value="1"/>
</dbReference>
<feature type="transmembrane region" description="Helical" evidence="6">
    <location>
        <begin position="292"/>
        <end position="313"/>
    </location>
</feature>
<dbReference type="Gene3D" id="1.20.1250.20">
    <property type="entry name" value="MFS general substrate transporter like domains"/>
    <property type="match status" value="2"/>
</dbReference>
<reference evidence="7 8" key="1">
    <citation type="journal article" date="2013" name="ISME J.">
        <title>A metabolic model for members of the genus Tetrasphaera involved in enhanced biological phosphorus removal.</title>
        <authorList>
            <person name="Kristiansen R."/>
            <person name="Nguyen H.T.T."/>
            <person name="Saunders A.M."/>
            <person name="Nielsen J.L."/>
            <person name="Wimmer R."/>
            <person name="Le V.Q."/>
            <person name="McIlroy S.J."/>
            <person name="Petrovski S."/>
            <person name="Seviour R.J."/>
            <person name="Calteau A."/>
            <person name="Nielsen K.L."/>
            <person name="Nielsen P.H."/>
        </authorList>
    </citation>
    <scope>NUCLEOTIDE SEQUENCE [LARGE SCALE GENOMIC DNA]</scope>
    <source>
        <strain evidence="7 8">T1-X7</strain>
    </source>
</reference>
<name>A0A077M197_9MICO</name>
<comment type="subcellular location">
    <subcellularLocation>
        <location evidence="1">Membrane</location>
        <topology evidence="1">Multi-pass membrane protein</topology>
    </subcellularLocation>
</comment>
<feature type="transmembrane region" description="Helical" evidence="6">
    <location>
        <begin position="146"/>
        <end position="167"/>
    </location>
</feature>
<evidence type="ECO:0000256" key="2">
    <source>
        <dbReference type="ARBA" id="ARBA00022692"/>
    </source>
</evidence>
<dbReference type="EMBL" id="CAJB01000408">
    <property type="protein sequence ID" value="CCH80103.1"/>
    <property type="molecule type" value="Genomic_DNA"/>
</dbReference>
<evidence type="ECO:0000256" key="1">
    <source>
        <dbReference type="ARBA" id="ARBA00004141"/>
    </source>
</evidence>
<dbReference type="GO" id="GO:0016020">
    <property type="term" value="C:membrane"/>
    <property type="evidence" value="ECO:0007669"/>
    <property type="project" value="UniProtKB-SubCell"/>
</dbReference>
<evidence type="ECO:0000313" key="7">
    <source>
        <dbReference type="EMBL" id="CCH80103.1"/>
    </source>
</evidence>
<evidence type="ECO:0000256" key="5">
    <source>
        <dbReference type="SAM" id="MobiDB-lite"/>
    </source>
</evidence>
<feature type="transmembrane region" description="Helical" evidence="6">
    <location>
        <begin position="259"/>
        <end position="280"/>
    </location>
</feature>
<evidence type="ECO:0000256" key="4">
    <source>
        <dbReference type="ARBA" id="ARBA00023136"/>
    </source>
</evidence>
<dbReference type="Proteomes" id="UP000035721">
    <property type="component" value="Unassembled WGS sequence"/>
</dbReference>
<keyword evidence="8" id="KW-1185">Reference proteome</keyword>
<dbReference type="RefSeq" id="WP_048552081.1">
    <property type="nucleotide sequence ID" value="NZ_HF570958.1"/>
</dbReference>
<feature type="region of interest" description="Disordered" evidence="5">
    <location>
        <begin position="402"/>
        <end position="423"/>
    </location>
</feature>
<keyword evidence="3 6" id="KW-1133">Transmembrane helix</keyword>
<proteinExistence type="predicted"/>
<feature type="transmembrane region" description="Helical" evidence="6">
    <location>
        <begin position="350"/>
        <end position="369"/>
    </location>
</feature>
<gene>
    <name evidence="7" type="ORF">BN12_740010</name>
</gene>
<dbReference type="PANTHER" id="PTHR23514">
    <property type="entry name" value="BYPASS OF STOP CODON PROTEIN 6"/>
    <property type="match status" value="1"/>
</dbReference>
<sequence>MTSTVAPVTEARLRAAHRSVLVVFALAGIAFAAWASRIADAKHALHLTPGQLGAVLLATSAGSLIALPSAGRIVGRVGVATTIRIGLSMSLVGLTVVGIGVSVASVPLVAAGGLFVVGSGIGIWDVSMNLEGATVERLLGRTTMPLYHASFSGGTVASAFVGALMSWRHVSVLLHLVAVAVLVLAVGVWQLRDFLPRELESEEADTDAESVASGERPRSAWLEPRTLLVGLVVLAAAFTEGTANDWLSVAFVDGHDLPTWAGVLAFAVFLSAMTVGRIVGTSILDRHGRVPVVRATFVLAVVGSLMVVFGPAWLAYAGAAVWGVGASLGFPVGMSASADDPKRAAARMSTVATIGYAAFIAGPPLLGFLGDHFGVLRALLAVTVLIAVALLVVPAVAPLPRSTRPDAEPDVATGGREAQASDR</sequence>
<dbReference type="Pfam" id="PF07690">
    <property type="entry name" value="MFS_1"/>
    <property type="match status" value="1"/>
</dbReference>
<dbReference type="InterPro" id="IPR011701">
    <property type="entry name" value="MFS"/>
</dbReference>
<feature type="transmembrane region" description="Helical" evidence="6">
    <location>
        <begin position="51"/>
        <end position="70"/>
    </location>
</feature>
<protein>
    <submittedName>
        <fullName evidence="7">Putative integral membrane protein</fullName>
    </submittedName>
</protein>
<comment type="caution">
    <text evidence="7">The sequence shown here is derived from an EMBL/GenBank/DDBJ whole genome shotgun (WGS) entry which is preliminary data.</text>
</comment>
<dbReference type="InterPro" id="IPR036259">
    <property type="entry name" value="MFS_trans_sf"/>
</dbReference>
<evidence type="ECO:0000313" key="8">
    <source>
        <dbReference type="Proteomes" id="UP000035721"/>
    </source>
</evidence>
<accession>A0A077M197</accession>
<evidence type="ECO:0000256" key="3">
    <source>
        <dbReference type="ARBA" id="ARBA00022989"/>
    </source>
</evidence>
<keyword evidence="4 6" id="KW-0472">Membrane</keyword>
<feature type="transmembrane region" description="Helical" evidence="6">
    <location>
        <begin position="20"/>
        <end position="39"/>
    </location>
</feature>
<organism evidence="7 8">
    <name type="scientific">Nostocoides japonicum T1-X7</name>
    <dbReference type="NCBI Taxonomy" id="1194083"/>
    <lineage>
        <taxon>Bacteria</taxon>
        <taxon>Bacillati</taxon>
        <taxon>Actinomycetota</taxon>
        <taxon>Actinomycetes</taxon>
        <taxon>Micrococcales</taxon>
        <taxon>Intrasporangiaceae</taxon>
        <taxon>Nostocoides</taxon>
    </lineage>
</organism>
<dbReference type="GO" id="GO:0022857">
    <property type="term" value="F:transmembrane transporter activity"/>
    <property type="evidence" value="ECO:0007669"/>
    <property type="project" value="InterPro"/>
</dbReference>
<dbReference type="AlphaFoldDB" id="A0A077M197"/>
<dbReference type="SUPFAM" id="SSF103473">
    <property type="entry name" value="MFS general substrate transporter"/>
    <property type="match status" value="1"/>
</dbReference>
<dbReference type="STRING" id="1194083.BN12_740010"/>